<dbReference type="NCBIfam" id="TIGR04430">
    <property type="entry name" value="OM_asym_MlaD"/>
    <property type="match status" value="1"/>
</dbReference>
<evidence type="ECO:0000259" key="1">
    <source>
        <dbReference type="Pfam" id="PF02470"/>
    </source>
</evidence>
<proteinExistence type="predicted"/>
<protein>
    <submittedName>
        <fullName evidence="2">Conserved protein</fullName>
    </submittedName>
</protein>
<dbReference type="PANTHER" id="PTHR33371">
    <property type="entry name" value="INTERMEMBRANE PHOSPHOLIPID TRANSPORT SYSTEM BINDING PROTEIN MLAD-RELATED"/>
    <property type="match status" value="1"/>
</dbReference>
<dbReference type="PANTHER" id="PTHR33371:SF4">
    <property type="entry name" value="INTERMEMBRANE PHOSPHOLIPID TRANSPORT SYSTEM BINDING PROTEIN MLAD"/>
    <property type="match status" value="1"/>
</dbReference>
<sequence>MQNNFVETLVGAAVIAVATGFLAYGYSIADVGGTEGYRLTAEFDRVDGLTTGSDIRMSGIKVGTVVSQELNPQNYYARVTFRIRSDIKLPTDSSAKITSEGLLGGNYVSILPGGSEDYLENGEEIQFTQGSIDLIGLVGQAIFSAQDAP</sequence>
<dbReference type="RefSeq" id="WP_045444230.1">
    <property type="nucleotide sequence ID" value="NZ_BBIO01000004.1"/>
</dbReference>
<dbReference type="STRING" id="1333998.M2A_1140"/>
<evidence type="ECO:0000313" key="3">
    <source>
        <dbReference type="Proteomes" id="UP000028702"/>
    </source>
</evidence>
<gene>
    <name evidence="2" type="ORF">M2A_1140</name>
</gene>
<reference evidence="2 3" key="1">
    <citation type="submission" date="2014-07" db="EMBL/GenBank/DDBJ databases">
        <title>Tepidicaulis marinum gen. nov., sp. nov., a novel marine bacterium denitrifying nitrate to nitrous oxide strictly under microaerobic conditions.</title>
        <authorList>
            <person name="Takeuchi M."/>
            <person name="Yamagishi T."/>
            <person name="Kamagata Y."/>
            <person name="Oshima K."/>
            <person name="Hattori M."/>
            <person name="Katayama T."/>
            <person name="Hanada S."/>
            <person name="Tamaki H."/>
            <person name="Marumo K."/>
            <person name="Maeda H."/>
            <person name="Nedachi M."/>
            <person name="Iwasaki W."/>
            <person name="Suwa Y."/>
            <person name="Sakata S."/>
        </authorList>
    </citation>
    <scope>NUCLEOTIDE SEQUENCE [LARGE SCALE GENOMIC DNA]</scope>
    <source>
        <strain evidence="2 3">MA2</strain>
    </source>
</reference>
<accession>A0A081B9C3</accession>
<dbReference type="EMBL" id="BBIO01000004">
    <property type="protein sequence ID" value="GAK44641.1"/>
    <property type="molecule type" value="Genomic_DNA"/>
</dbReference>
<dbReference type="Pfam" id="PF02470">
    <property type="entry name" value="MlaD"/>
    <property type="match status" value="1"/>
</dbReference>
<feature type="domain" description="Mce/MlaD" evidence="1">
    <location>
        <begin position="36"/>
        <end position="113"/>
    </location>
</feature>
<dbReference type="InterPro" id="IPR003399">
    <property type="entry name" value="Mce/MlaD"/>
</dbReference>
<dbReference type="eggNOG" id="COG1463">
    <property type="taxonomic scope" value="Bacteria"/>
</dbReference>
<name>A0A081B9C3_9HYPH</name>
<dbReference type="AlphaFoldDB" id="A0A081B9C3"/>
<dbReference type="Proteomes" id="UP000028702">
    <property type="component" value="Unassembled WGS sequence"/>
</dbReference>
<comment type="caution">
    <text evidence="2">The sequence shown here is derived from an EMBL/GenBank/DDBJ whole genome shotgun (WGS) entry which is preliminary data.</text>
</comment>
<dbReference type="GO" id="GO:0015914">
    <property type="term" value="P:phospholipid transport"/>
    <property type="evidence" value="ECO:0007669"/>
    <property type="project" value="InterPro"/>
</dbReference>
<organism evidence="2 3">
    <name type="scientific">Tepidicaulis marinus</name>
    <dbReference type="NCBI Taxonomy" id="1333998"/>
    <lineage>
        <taxon>Bacteria</taxon>
        <taxon>Pseudomonadati</taxon>
        <taxon>Pseudomonadota</taxon>
        <taxon>Alphaproteobacteria</taxon>
        <taxon>Hyphomicrobiales</taxon>
        <taxon>Parvibaculaceae</taxon>
        <taxon>Tepidicaulis</taxon>
    </lineage>
</organism>
<dbReference type="InterPro" id="IPR052336">
    <property type="entry name" value="MlaD_Phospholipid_Transporter"/>
</dbReference>
<keyword evidence="3" id="KW-1185">Reference proteome</keyword>
<dbReference type="InterPro" id="IPR030970">
    <property type="entry name" value="ABC_MlaD"/>
</dbReference>
<evidence type="ECO:0000313" key="2">
    <source>
        <dbReference type="EMBL" id="GAK44641.1"/>
    </source>
</evidence>